<name>A0A1V9YX20_9STRA</name>
<dbReference type="Proteomes" id="UP000243217">
    <property type="component" value="Unassembled WGS sequence"/>
</dbReference>
<gene>
    <name evidence="2" type="ORF">THRCLA_09378</name>
</gene>
<dbReference type="OrthoDB" id="73860at2759"/>
<keyword evidence="1" id="KW-0472">Membrane</keyword>
<dbReference type="EMBL" id="JNBS01002559">
    <property type="protein sequence ID" value="OQR90296.1"/>
    <property type="molecule type" value="Genomic_DNA"/>
</dbReference>
<evidence type="ECO:0000313" key="3">
    <source>
        <dbReference type="Proteomes" id="UP000243217"/>
    </source>
</evidence>
<sequence length="1553" mass="174605">MPMHQQVSVPTEVDFWASHGVNIFKLQYSNQFQIGIEESTQIQNALGVVWLYRIKTISSMNLGTLWTTDYMYASLQNDFSALGGSNMSLVQNSSTYFGLIDDNMMEENDVCTPLTAIFQAVHDQIGPMDNIDLYWIPMPMELLQSVQTHRSNLLVKIQSDEKFNSSLSALGAYTFHITPLKWQNSTWLFYGGNPMCGFGVGLPFVQESFGFDDGCATQNALSINWSPFSVMFAYAMVNGNVSSTCKELPPVYQSLCMHELAKLSDLYARYSDTFSVPPLPSIERLQLSFLQFIDFTGGTTLTIEQQLLLEPSFAFFGWISIYEWALNMREAVSFEGDTAIYPLMSYASKPLSSRERLVQSSVSVYFWYSSCILNIGLFGVGTLTFILWLLHRPDGCPWFVFNRIVSAAWLNRSIILVRGLTAILCLSSATIEPDRRAANYKFVGSHRSIIDTCLFAGEATWIMYMMQEALHPFTSNLTRIYAPCSTVMAWIVLVALDIWMPAQATSSLDRSCLSKNMDQMVYCISGTIHIGSLQRTLVIFGVLIASSIVSWVLVSILRPKEPPTKISPSLVLCSAAVAFLQSENNFDYLELDFITAAMCGVLRLKLHKLLTLFDTKLWVPLPKSVYFIEPERAIMCLNHVGTNADMVTEIQTWRKSFSGPKSPHVFKLQFNFLVIGIGIMYTIMSLVSNVTYLTIARASLANDYGWAGFNSTGMHTFIANIFNTQLLVSTSQLLDLSSNAISDFNQLYNGTGTSVVWSPNAPRRQLYNASVPLESIIQGLRQMNPCMLPWMFTQYCYLDFGRIWTMASNTKRQIRCKQYTNNAAVYLEAPLRNMQDWDVWQRCWGTSFDIGFAQYLQTTQQGRTWLTSVQSNTNSIDDEVALWKQHGITMFQLQWQNYKTMGMTDYFTITSAMGYTSPLTLSNFAGNYHVAQQTSMRMYWTFASDLWGVSTNVTWIGGKSLLVDSPLFAFANVSSEVLLYQNLTLIQPLNAGLLVLRSTLGPFGCIDMKFLSPPTELSNLYAQVLAAVNGMLLSNISTQVDYFKIPRKPRVCEIPPYLLSDPNIQPNGGNIMCGNDVPYETASYGLLSGFGSTNVCFAEFLEKILAPTIEVLFAVIGFNLTHGPIMNGDFDGICGLDMCAGATCASGFNTTHAFLQRHINSFTSLQSLFLAAELQIQQLNIQTIQYYTLLNDTTTTFLYHINILEPTERLWTFYGWCLSFEWANGVREVVQFIGDEGSMTSITYQTPPISMTPDPTEIPVSFASAFLGCTFYITWILICIAGLVTMYSIAHRGHIEGMNLFELNRIVGHVWAGRTFLVIRSITAIWILNTAPLNLVQVGQATHLTSPQLPWYQTILAASEVTWLVYALNDMFSFVTQQYTTYYAYKSSLSTWCVISAWSLLSPLTYSAALHRECSYVDMDFGLVCVSGSIEVGRTRGVLGVMGVATLCVIASYLVERLCFAPKSPLEVRSLLLNSQCIYMLNLGSWHFNNEYFLDKTSAVMAGLISFEYKGELYILDIKSWRMIIVPVARIESHIVSAEALRRFHWSIPLHRI</sequence>
<feature type="transmembrane region" description="Helical" evidence="1">
    <location>
        <begin position="480"/>
        <end position="500"/>
    </location>
</feature>
<protein>
    <submittedName>
        <fullName evidence="2">Uncharacterized protein</fullName>
    </submittedName>
</protein>
<feature type="transmembrane region" description="Helical" evidence="1">
    <location>
        <begin position="364"/>
        <end position="389"/>
    </location>
</feature>
<feature type="transmembrane region" description="Helical" evidence="1">
    <location>
        <begin position="409"/>
        <end position="431"/>
    </location>
</feature>
<feature type="transmembrane region" description="Helical" evidence="1">
    <location>
        <begin position="537"/>
        <end position="557"/>
    </location>
</feature>
<evidence type="ECO:0000256" key="1">
    <source>
        <dbReference type="SAM" id="Phobius"/>
    </source>
</evidence>
<reference evidence="2 3" key="1">
    <citation type="journal article" date="2014" name="Genome Biol. Evol.">
        <title>The secreted proteins of Achlya hypogyna and Thraustotheca clavata identify the ancestral oomycete secretome and reveal gene acquisitions by horizontal gene transfer.</title>
        <authorList>
            <person name="Misner I."/>
            <person name="Blouin N."/>
            <person name="Leonard G."/>
            <person name="Richards T.A."/>
            <person name="Lane C.E."/>
        </authorList>
    </citation>
    <scope>NUCLEOTIDE SEQUENCE [LARGE SCALE GENOMIC DNA]</scope>
    <source>
        <strain evidence="2 3">ATCC 34112</strain>
    </source>
</reference>
<feature type="transmembrane region" description="Helical" evidence="1">
    <location>
        <begin position="670"/>
        <end position="693"/>
    </location>
</feature>
<feature type="transmembrane region" description="Helical" evidence="1">
    <location>
        <begin position="1265"/>
        <end position="1290"/>
    </location>
</feature>
<feature type="transmembrane region" description="Helical" evidence="1">
    <location>
        <begin position="1349"/>
        <end position="1368"/>
    </location>
</feature>
<dbReference type="STRING" id="74557.A0A1V9YX20"/>
<organism evidence="2 3">
    <name type="scientific">Thraustotheca clavata</name>
    <dbReference type="NCBI Taxonomy" id="74557"/>
    <lineage>
        <taxon>Eukaryota</taxon>
        <taxon>Sar</taxon>
        <taxon>Stramenopiles</taxon>
        <taxon>Oomycota</taxon>
        <taxon>Saprolegniomycetes</taxon>
        <taxon>Saprolegniales</taxon>
        <taxon>Achlyaceae</taxon>
        <taxon>Thraustotheca</taxon>
    </lineage>
</organism>
<proteinExistence type="predicted"/>
<feature type="transmembrane region" description="Helical" evidence="1">
    <location>
        <begin position="1311"/>
        <end position="1329"/>
    </location>
</feature>
<evidence type="ECO:0000313" key="2">
    <source>
        <dbReference type="EMBL" id="OQR90296.1"/>
    </source>
</evidence>
<keyword evidence="1" id="KW-1133">Transmembrane helix</keyword>
<feature type="transmembrane region" description="Helical" evidence="1">
    <location>
        <begin position="1389"/>
        <end position="1409"/>
    </location>
</feature>
<comment type="caution">
    <text evidence="2">The sequence shown here is derived from an EMBL/GenBank/DDBJ whole genome shotgun (WGS) entry which is preliminary data.</text>
</comment>
<accession>A0A1V9YX20</accession>
<keyword evidence="1" id="KW-0812">Transmembrane</keyword>
<keyword evidence="3" id="KW-1185">Reference proteome</keyword>
<feature type="transmembrane region" description="Helical" evidence="1">
    <location>
        <begin position="1437"/>
        <end position="1455"/>
    </location>
</feature>